<dbReference type="Proteomes" id="UP001139353">
    <property type="component" value="Unassembled WGS sequence"/>
</dbReference>
<keyword evidence="2" id="KW-0732">Signal</keyword>
<keyword evidence="1 3" id="KW-0378">Hydrolase</keyword>
<feature type="signal peptide" evidence="2">
    <location>
        <begin position="1"/>
        <end position="21"/>
    </location>
</feature>
<dbReference type="GO" id="GO:0052689">
    <property type="term" value="F:carboxylic ester hydrolase activity"/>
    <property type="evidence" value="ECO:0007669"/>
    <property type="project" value="UniProtKB-ARBA"/>
</dbReference>
<evidence type="ECO:0000313" key="3">
    <source>
        <dbReference type="EMBL" id="MCK9685304.1"/>
    </source>
</evidence>
<dbReference type="PANTHER" id="PTHR22946">
    <property type="entry name" value="DIENELACTONE HYDROLASE DOMAIN-CONTAINING PROTEIN-RELATED"/>
    <property type="match status" value="1"/>
</dbReference>
<accession>A0A9X1YF97</accession>
<gene>
    <name evidence="3" type="ORF">LPC04_06200</name>
</gene>
<dbReference type="InterPro" id="IPR016986">
    <property type="entry name" value="UCP031982_abhydr"/>
</dbReference>
<dbReference type="SUPFAM" id="SSF53474">
    <property type="entry name" value="alpha/beta-Hydrolases"/>
    <property type="match status" value="1"/>
</dbReference>
<evidence type="ECO:0000313" key="4">
    <source>
        <dbReference type="Proteomes" id="UP001139353"/>
    </source>
</evidence>
<dbReference type="EMBL" id="JAJLJH010000001">
    <property type="protein sequence ID" value="MCK9685304.1"/>
    <property type="molecule type" value="Genomic_DNA"/>
</dbReference>
<proteinExistence type="predicted"/>
<protein>
    <submittedName>
        <fullName evidence="3">Dienelactone hydrolase</fullName>
    </submittedName>
</protein>
<feature type="chain" id="PRO_5040900717" evidence="2">
    <location>
        <begin position="22"/>
        <end position="331"/>
    </location>
</feature>
<dbReference type="Gene3D" id="3.40.50.1820">
    <property type="entry name" value="alpha/beta hydrolase"/>
    <property type="match status" value="1"/>
</dbReference>
<name>A0A9X1YF97_9BURK</name>
<dbReference type="AlphaFoldDB" id="A0A9X1YF97"/>
<dbReference type="PIRSF" id="PIRSF031982">
    <property type="entry name" value="UCP031982_abhydr"/>
    <property type="match status" value="1"/>
</dbReference>
<dbReference type="InterPro" id="IPR029058">
    <property type="entry name" value="AB_hydrolase_fold"/>
</dbReference>
<comment type="caution">
    <text evidence="3">The sequence shown here is derived from an EMBL/GenBank/DDBJ whole genome shotgun (WGS) entry which is preliminary data.</text>
</comment>
<sequence>MTVARLLSLAALCLATSLAHAAGFALIDVPADRDGPALHGAVWTPCAAAPEPIDVGGMVVSGVRDCAVAGARLPLVVVSHGTGGSFLGHHDTAEALADAGFVVAAISHPGDNYQDLSRQQHLSAFATRPVDLRRLVDYMLAGWAGHASIDADRVGVFGFSRGGYTGLVAAGAVPEFALRKDLCPPSSTFPMCEEFRRGDLPPAPVRDARVKAAVIVDPLSAFDAKGLRSVTLPLQLWASEFGGDGVTPASVTALRRDLPVAPDWHVATDAAHFAFLTPCPPSLADALPGLCRDKPGFDRVAFHARFNAEVVAFFKAHLAPIRAALTVITGG</sequence>
<dbReference type="PANTHER" id="PTHR22946:SF9">
    <property type="entry name" value="POLYKETIDE TRANSFERASE AF380"/>
    <property type="match status" value="1"/>
</dbReference>
<evidence type="ECO:0000256" key="1">
    <source>
        <dbReference type="ARBA" id="ARBA00022801"/>
    </source>
</evidence>
<dbReference type="RefSeq" id="WP_275681312.1">
    <property type="nucleotide sequence ID" value="NZ_JAJLJH010000001.1"/>
</dbReference>
<dbReference type="InterPro" id="IPR050261">
    <property type="entry name" value="FrsA_esterase"/>
</dbReference>
<evidence type="ECO:0000256" key="2">
    <source>
        <dbReference type="SAM" id="SignalP"/>
    </source>
</evidence>
<organism evidence="3 4">
    <name type="scientific">Scleromatobacter humisilvae</name>
    <dbReference type="NCBI Taxonomy" id="2897159"/>
    <lineage>
        <taxon>Bacteria</taxon>
        <taxon>Pseudomonadati</taxon>
        <taxon>Pseudomonadota</taxon>
        <taxon>Betaproteobacteria</taxon>
        <taxon>Burkholderiales</taxon>
        <taxon>Sphaerotilaceae</taxon>
        <taxon>Scleromatobacter</taxon>
    </lineage>
</organism>
<keyword evidence="4" id="KW-1185">Reference proteome</keyword>
<reference evidence="3" key="1">
    <citation type="submission" date="2021-11" db="EMBL/GenBank/DDBJ databases">
        <title>BS-T2-15 a new species belonging to the Comamonadaceae family isolated from the soil of a French oak forest.</title>
        <authorList>
            <person name="Mieszkin S."/>
            <person name="Alain K."/>
        </authorList>
    </citation>
    <scope>NUCLEOTIDE SEQUENCE</scope>
    <source>
        <strain evidence="3">BS-T2-15</strain>
    </source>
</reference>